<dbReference type="Proteomes" id="UP000597762">
    <property type="component" value="Unassembled WGS sequence"/>
</dbReference>
<feature type="transmembrane region" description="Helical" evidence="1">
    <location>
        <begin position="64"/>
        <end position="84"/>
    </location>
</feature>
<keyword evidence="1" id="KW-1133">Transmembrane helix</keyword>
<comment type="caution">
    <text evidence="2">The sequence shown here is derived from an EMBL/GenBank/DDBJ whole genome shotgun (WGS) entry which is preliminary data.</text>
</comment>
<keyword evidence="1" id="KW-0472">Membrane</keyword>
<keyword evidence="3" id="KW-1185">Reference proteome</keyword>
<organism evidence="2 3">
    <name type="scientific">Acanthosepion pharaonis</name>
    <name type="common">Pharaoh cuttlefish</name>
    <name type="synonym">Sepia pharaonis</name>
    <dbReference type="NCBI Taxonomy" id="158019"/>
    <lineage>
        <taxon>Eukaryota</taxon>
        <taxon>Metazoa</taxon>
        <taxon>Spiralia</taxon>
        <taxon>Lophotrochozoa</taxon>
        <taxon>Mollusca</taxon>
        <taxon>Cephalopoda</taxon>
        <taxon>Coleoidea</taxon>
        <taxon>Decapodiformes</taxon>
        <taxon>Sepiida</taxon>
        <taxon>Sepiina</taxon>
        <taxon>Sepiidae</taxon>
        <taxon>Acanthosepion</taxon>
    </lineage>
</organism>
<name>A0A812BF99_ACAPH</name>
<feature type="transmembrane region" description="Helical" evidence="1">
    <location>
        <begin position="32"/>
        <end position="52"/>
    </location>
</feature>
<reference evidence="2" key="1">
    <citation type="submission" date="2021-01" db="EMBL/GenBank/DDBJ databases">
        <authorList>
            <person name="Li R."/>
            <person name="Bekaert M."/>
        </authorList>
    </citation>
    <scope>NUCLEOTIDE SEQUENCE</scope>
    <source>
        <strain evidence="2">Farmed</strain>
    </source>
</reference>
<feature type="transmembrane region" description="Helical" evidence="1">
    <location>
        <begin position="187"/>
        <end position="206"/>
    </location>
</feature>
<gene>
    <name evidence="2" type="ORF">SPHA_16301</name>
</gene>
<accession>A0A812BF99</accession>
<evidence type="ECO:0000313" key="3">
    <source>
        <dbReference type="Proteomes" id="UP000597762"/>
    </source>
</evidence>
<sequence>MILLIISVFPLIPLRAHYTFVVYRHTDYHYDSLSVLSIISVFDMLLFLYVHIIPLLSSSIDMQLTLMILLIISVFPLIPLHYHYTFRRLSNHFSSLSLIPLRAHYTFVVYRHAAYSPHHFHPVCDSPHHFVVSTCSSDSSTSSLCTLHVRRLSTYRDYHYDSLNHFRLSLYSLYVHITLSSSIDMQLTLMILLIIFSCLMILLIIYRFISDSSIYTFVVYRHAAYTYDSPHHFRLPLIPLRAHYTFVVYRHAAYHYDSLIISVFYSLHFRRLSTCSFTPHHFVVYFRHAAYTYDSPHHFPHLTLMILLIIYDFSLIPLRAHYTFVVCRHAAYTYDSPHHFRLVSDFSTLSSSIDITFFRRLSTCMQLRYDSPSSFPSCL</sequence>
<proteinExistence type="predicted"/>
<protein>
    <submittedName>
        <fullName evidence="2">Uncharacterized protein</fullName>
    </submittedName>
</protein>
<dbReference type="EMBL" id="CAHIKZ030000570">
    <property type="protein sequence ID" value="CAE1227179.1"/>
    <property type="molecule type" value="Genomic_DNA"/>
</dbReference>
<keyword evidence="1" id="KW-0812">Transmembrane</keyword>
<dbReference type="AlphaFoldDB" id="A0A812BF99"/>
<evidence type="ECO:0000313" key="2">
    <source>
        <dbReference type="EMBL" id="CAE1227179.1"/>
    </source>
</evidence>
<evidence type="ECO:0000256" key="1">
    <source>
        <dbReference type="SAM" id="Phobius"/>
    </source>
</evidence>